<dbReference type="InterPro" id="IPR011659">
    <property type="entry name" value="WD40"/>
</dbReference>
<dbReference type="Pfam" id="PF07676">
    <property type="entry name" value="PD40"/>
    <property type="match status" value="5"/>
</dbReference>
<proteinExistence type="inferred from homology"/>
<dbReference type="PANTHER" id="PTHR36842:SF1">
    <property type="entry name" value="PROTEIN TOLB"/>
    <property type="match status" value="1"/>
</dbReference>
<evidence type="ECO:0000313" key="3">
    <source>
        <dbReference type="EMBL" id="CAG9533955.1"/>
    </source>
</evidence>
<dbReference type="InterPro" id="IPR011042">
    <property type="entry name" value="6-blade_b-propeller_TolB-like"/>
</dbReference>
<accession>A0A8J2MM95</accession>
<sequence>MHLFSTISFFLLTGAITSSKLHFPAEHHLSNIRQLTFGGQNAEGYFSFDGNWLTFQASGIPEYGTSCDQIYKLDLTILPEKQVPQRISTGIGTCTCSYFYPDNRHMIYAGTFQRANFTSSINIDSCPTKTCQTQRAKSDPRLRHLCNTTYTWDLFPEYDIFKVNEFGTVISRLTDTVGYDAEGAVSPDGRKIVFTSVRSGDPEIWIMNSDGTEPKQLTDELGYDGGPFFSPDGSKIVFRASRPNTSDEIQTYKDLLSYNLVSPLEMELYTINIDGSGLRKVTSLGGSNWAPFYMPDNRHIIFSSNFNETGGHFGAFNLYMINEAGGNVERITFNEGGFDAFPMFDRTGRRLVWGSSRNGRSRNELNLFIADWHDTYTMKIGNEIKKENSTFFNLRSAVMEKNSPKKVEQLTKGDINMAGSFSFDDKRIIYEGFGTQFYDTTCEQVFDLDLTSSSRRIRRLSTGIGASRSPVYTSDSNVIIYASNILTANRSALNSCPRRVCTDTRQSWIKEICKLSYVLDLYPDFELIKVNKFGNFIQRLTNTTGYDGEASISSDGRYIIFTSRRNGDPDLWTMDIDGKNSRQITKTVGYEGGAKLSPDGRFIVFHASRPTLPIQLIEYYWLLWQYNAVELANTQIFLMHNDGSGLRQLTRNGTNLWPTFLSNKRILFASKGILANRTFNIFAVNIDGSELEQITTDRDYSNFYPAISHDGLKLLWSRSITNVQQLNLYLALIGKI</sequence>
<evidence type="ECO:0000256" key="2">
    <source>
        <dbReference type="SAM" id="SignalP"/>
    </source>
</evidence>
<comment type="caution">
    <text evidence="3">The sequence shown here is derived from an EMBL/GenBank/DDBJ whole genome shotgun (WGS) entry which is preliminary data.</text>
</comment>
<dbReference type="Proteomes" id="UP000746747">
    <property type="component" value="Unassembled WGS sequence"/>
</dbReference>
<organism evidence="3 4">
    <name type="scientific">Cercopithifilaria johnstoni</name>
    <dbReference type="NCBI Taxonomy" id="2874296"/>
    <lineage>
        <taxon>Eukaryota</taxon>
        <taxon>Metazoa</taxon>
        <taxon>Ecdysozoa</taxon>
        <taxon>Nematoda</taxon>
        <taxon>Chromadorea</taxon>
        <taxon>Rhabditida</taxon>
        <taxon>Spirurina</taxon>
        <taxon>Spiruromorpha</taxon>
        <taxon>Filarioidea</taxon>
        <taxon>Onchocercidae</taxon>
        <taxon>Cercopithifilaria</taxon>
    </lineage>
</organism>
<dbReference type="SUPFAM" id="SSF69304">
    <property type="entry name" value="Tricorn protease N-terminal domain"/>
    <property type="match status" value="1"/>
</dbReference>
<dbReference type="AlphaFoldDB" id="A0A8J2MM95"/>
<protein>
    <submittedName>
        <fullName evidence="3">Uncharacterized protein</fullName>
    </submittedName>
</protein>
<feature type="chain" id="PRO_5035260596" evidence="2">
    <location>
        <begin position="20"/>
        <end position="736"/>
    </location>
</feature>
<dbReference type="OrthoDB" id="43744at2759"/>
<evidence type="ECO:0000313" key="4">
    <source>
        <dbReference type="Proteomes" id="UP000746747"/>
    </source>
</evidence>
<keyword evidence="4" id="KW-1185">Reference proteome</keyword>
<dbReference type="SUPFAM" id="SSF82171">
    <property type="entry name" value="DPP6 N-terminal domain-like"/>
    <property type="match status" value="1"/>
</dbReference>
<keyword evidence="2" id="KW-0732">Signal</keyword>
<dbReference type="EMBL" id="CAKAEH010001278">
    <property type="protein sequence ID" value="CAG9533955.1"/>
    <property type="molecule type" value="Genomic_DNA"/>
</dbReference>
<dbReference type="PANTHER" id="PTHR36842">
    <property type="entry name" value="PROTEIN TOLB HOMOLOG"/>
    <property type="match status" value="1"/>
</dbReference>
<feature type="signal peptide" evidence="2">
    <location>
        <begin position="1"/>
        <end position="19"/>
    </location>
</feature>
<name>A0A8J2MM95_9BILA</name>
<gene>
    <name evidence="3" type="ORF">CJOHNSTONI_LOCUS4140</name>
</gene>
<dbReference type="Gene3D" id="2.120.10.30">
    <property type="entry name" value="TolB, C-terminal domain"/>
    <property type="match status" value="4"/>
</dbReference>
<evidence type="ECO:0000256" key="1">
    <source>
        <dbReference type="ARBA" id="ARBA00009820"/>
    </source>
</evidence>
<reference evidence="3" key="1">
    <citation type="submission" date="2021-09" db="EMBL/GenBank/DDBJ databases">
        <authorList>
            <consortium name="Pathogen Informatics"/>
        </authorList>
    </citation>
    <scope>NUCLEOTIDE SEQUENCE</scope>
</reference>
<comment type="similarity">
    <text evidence="1">Belongs to the TolB family.</text>
</comment>